<evidence type="ECO:0000313" key="1">
    <source>
        <dbReference type="EMBL" id="GAL07543.1"/>
    </source>
</evidence>
<dbReference type="Proteomes" id="UP000029227">
    <property type="component" value="Unassembled WGS sequence"/>
</dbReference>
<comment type="caution">
    <text evidence="1">The sequence shown here is derived from an EMBL/GenBank/DDBJ whole genome shotgun (WGS) entry which is preliminary data.</text>
</comment>
<protein>
    <submittedName>
        <fullName evidence="1">Uncharacterized protein</fullName>
    </submittedName>
</protein>
<dbReference type="EMBL" id="BBMN01000017">
    <property type="protein sequence ID" value="GAL07543.1"/>
    <property type="molecule type" value="Genomic_DNA"/>
</dbReference>
<dbReference type="AlphaFoldDB" id="A0A090QZ67"/>
<name>A0A090QZ67_9GAMM</name>
<evidence type="ECO:0000313" key="2">
    <source>
        <dbReference type="Proteomes" id="UP000029227"/>
    </source>
</evidence>
<sequence length="48" mass="5651">MFCDGETILASFFFIKRAGVKKDRQNGGYVSMKPVLLRLRRKKYPQKK</sequence>
<proteinExistence type="predicted"/>
<reference evidence="1 2" key="1">
    <citation type="journal article" date="2014" name="Genome Announc.">
        <title>Draft Genome Sequences of Two Vibrionaceae Species, Vibrio ponticus C121 and Photobacterium aphoticum C119, Isolated as Coral Reef Microbiota.</title>
        <authorList>
            <person name="Al-saari N."/>
            <person name="Meirelles P.M."/>
            <person name="Mino S."/>
            <person name="Suda W."/>
            <person name="Oshima K."/>
            <person name="Hattori M."/>
            <person name="Ohkuma M."/>
            <person name="Thompson F.L."/>
            <person name="Gomez-Gil B."/>
            <person name="Sawabe T."/>
            <person name="Sawabe T."/>
        </authorList>
    </citation>
    <scope>NUCLEOTIDE SEQUENCE [LARGE SCALE GENOMIC DNA]</scope>
    <source>
        <strain evidence="1 2">JCM 19237</strain>
    </source>
</reference>
<organism evidence="1 2">
    <name type="scientific">Photobacterium aphoticum</name>
    <dbReference type="NCBI Taxonomy" id="754436"/>
    <lineage>
        <taxon>Bacteria</taxon>
        <taxon>Pseudomonadati</taxon>
        <taxon>Pseudomonadota</taxon>
        <taxon>Gammaproteobacteria</taxon>
        <taxon>Vibrionales</taxon>
        <taxon>Vibrionaceae</taxon>
        <taxon>Photobacterium</taxon>
    </lineage>
</organism>
<gene>
    <name evidence="1" type="ORF">JCM19237_1483</name>
</gene>
<accession>A0A090QZ67</accession>
<dbReference type="STRING" id="754436.JCM19237_1483"/>